<organism evidence="3 4">
    <name type="scientific">Candidatus Methylomirabilis limnetica</name>
    <dbReference type="NCBI Taxonomy" id="2033718"/>
    <lineage>
        <taxon>Bacteria</taxon>
        <taxon>Candidatus Methylomirabilota</taxon>
        <taxon>Candidatus Methylomirabilia</taxon>
        <taxon>Candidatus Methylomirabilales</taxon>
        <taxon>Candidatus Methylomirabilaceae</taxon>
        <taxon>Candidatus Methylomirabilis</taxon>
    </lineage>
</organism>
<proteinExistence type="predicted"/>
<dbReference type="AlphaFoldDB" id="A0A2T4TXP2"/>
<dbReference type="Pfam" id="PF00535">
    <property type="entry name" value="Glycos_transf_2"/>
    <property type="match status" value="1"/>
</dbReference>
<reference evidence="3 4" key="1">
    <citation type="submission" date="2017-09" db="EMBL/GenBank/DDBJ databases">
        <title>Bloom of a denitrifying methanotroph, Candidatus Methylomirabilis limnetica, in a deep stratified lake.</title>
        <authorList>
            <person name="Graf J.S."/>
            <person name="Marchant H.K."/>
            <person name="Tienken D."/>
            <person name="Hach P.F."/>
            <person name="Brand A."/>
            <person name="Schubert C.J."/>
            <person name="Kuypers M.M."/>
            <person name="Milucka J."/>
        </authorList>
    </citation>
    <scope>NUCLEOTIDE SEQUENCE [LARGE SCALE GENOMIC DNA]</scope>
    <source>
        <strain evidence="3 4">Zug</strain>
    </source>
</reference>
<feature type="domain" description="Glycosyltransferase 2-like" evidence="2">
    <location>
        <begin position="6"/>
        <end position="151"/>
    </location>
</feature>
<evidence type="ECO:0000313" key="3">
    <source>
        <dbReference type="EMBL" id="PTL35850.1"/>
    </source>
</evidence>
<dbReference type="SUPFAM" id="SSF53448">
    <property type="entry name" value="Nucleotide-diphospho-sugar transferases"/>
    <property type="match status" value="1"/>
</dbReference>
<sequence>MNTLVTVVIPSYNHEKYVAAAVDSCLSQTYRDLEVIVVDDGSQDNSVDLLQTRYAGDPRVKIVTQQNNGAHAAINVGIHQASGEYIAILNSDDLFHGRRIEVLIQEAQQVHGIGALVFSDLEFINDEGHPAPEHERADEYRILQQRCQKTPLESLFFAGNVAMTSSNLFFSKALYDSVGEFAALRYTHDWDWVLRATVHCPPIWVRENLLSYRVHGSNTISESDIWCHIRENAFVHAKAIWTLTQRLTPTDNPSRAGRNAYAALLHNKSFLPLPTLYCLVQRMAGVSGAQLLDLATTSDTEWDLQRLAGELGLPTGLFLSLQHILGREHTITAQTVLIEERWTAMQRMEAMIRERDETIAAQAQMVEERWTAMQQMEKAIENRDQRIAELQERLDETRRELSGLKEIP</sequence>
<feature type="coiled-coil region" evidence="1">
    <location>
        <begin position="373"/>
        <end position="407"/>
    </location>
</feature>
<dbReference type="InterPro" id="IPR029044">
    <property type="entry name" value="Nucleotide-diphossugar_trans"/>
</dbReference>
<dbReference type="InterPro" id="IPR001173">
    <property type="entry name" value="Glyco_trans_2-like"/>
</dbReference>
<dbReference type="Proteomes" id="UP000241436">
    <property type="component" value="Unassembled WGS sequence"/>
</dbReference>
<comment type="caution">
    <text evidence="3">The sequence shown here is derived from an EMBL/GenBank/DDBJ whole genome shotgun (WGS) entry which is preliminary data.</text>
</comment>
<dbReference type="EMBL" id="NVQC01000022">
    <property type="protein sequence ID" value="PTL35850.1"/>
    <property type="molecule type" value="Genomic_DNA"/>
</dbReference>
<dbReference type="RefSeq" id="WP_107562722.1">
    <property type="nucleotide sequence ID" value="NZ_NVQC01000022.1"/>
</dbReference>
<keyword evidence="4" id="KW-1185">Reference proteome</keyword>
<dbReference type="Gene3D" id="3.90.550.10">
    <property type="entry name" value="Spore Coat Polysaccharide Biosynthesis Protein SpsA, Chain A"/>
    <property type="match status" value="1"/>
</dbReference>
<protein>
    <submittedName>
        <fullName evidence="3">Glycosyl transferase</fullName>
    </submittedName>
</protein>
<keyword evidence="3" id="KW-0808">Transferase</keyword>
<dbReference type="PANTHER" id="PTHR22916">
    <property type="entry name" value="GLYCOSYLTRANSFERASE"/>
    <property type="match status" value="1"/>
</dbReference>
<evidence type="ECO:0000313" key="4">
    <source>
        <dbReference type="Proteomes" id="UP000241436"/>
    </source>
</evidence>
<dbReference type="OrthoDB" id="9805612at2"/>
<evidence type="ECO:0000256" key="1">
    <source>
        <dbReference type="SAM" id="Coils"/>
    </source>
</evidence>
<dbReference type="PANTHER" id="PTHR22916:SF3">
    <property type="entry name" value="UDP-GLCNAC:BETAGAL BETA-1,3-N-ACETYLGLUCOSAMINYLTRANSFERASE-LIKE PROTEIN 1"/>
    <property type="match status" value="1"/>
</dbReference>
<dbReference type="GO" id="GO:0016758">
    <property type="term" value="F:hexosyltransferase activity"/>
    <property type="evidence" value="ECO:0007669"/>
    <property type="project" value="UniProtKB-ARBA"/>
</dbReference>
<gene>
    <name evidence="3" type="ORF">CLG94_08855</name>
</gene>
<keyword evidence="1" id="KW-0175">Coiled coil</keyword>
<evidence type="ECO:0000259" key="2">
    <source>
        <dbReference type="Pfam" id="PF00535"/>
    </source>
</evidence>
<name>A0A2T4TXP2_9BACT</name>
<accession>A0A2T4TXP2</accession>
<reference evidence="4" key="2">
    <citation type="journal article" date="2018" name="Environ. Microbiol.">
        <title>Bloom of a denitrifying methanotroph, 'Candidatus Methylomirabilis limnetica', in a deep stratified lake.</title>
        <authorList>
            <person name="Graf J.S."/>
            <person name="Mayr M.J."/>
            <person name="Marchant H.K."/>
            <person name="Tienken D."/>
            <person name="Hach P.F."/>
            <person name="Brand A."/>
            <person name="Schubert C.J."/>
            <person name="Kuypers M.M."/>
            <person name="Milucka J."/>
        </authorList>
    </citation>
    <scope>NUCLEOTIDE SEQUENCE [LARGE SCALE GENOMIC DNA]</scope>
    <source>
        <strain evidence="4">Zug</strain>
    </source>
</reference>